<organism evidence="3 4">
    <name type="scientific">Aureobasidium melanogenum</name>
    <name type="common">Aureobasidium pullulans var. melanogenum</name>
    <dbReference type="NCBI Taxonomy" id="46634"/>
    <lineage>
        <taxon>Eukaryota</taxon>
        <taxon>Fungi</taxon>
        <taxon>Dikarya</taxon>
        <taxon>Ascomycota</taxon>
        <taxon>Pezizomycotina</taxon>
        <taxon>Dothideomycetes</taxon>
        <taxon>Dothideomycetidae</taxon>
        <taxon>Dothideales</taxon>
        <taxon>Saccotheciaceae</taxon>
        <taxon>Aureobasidium</taxon>
    </lineage>
</organism>
<feature type="compositionally biased region" description="Polar residues" evidence="1">
    <location>
        <begin position="38"/>
        <end position="47"/>
    </location>
</feature>
<reference evidence="3" key="1">
    <citation type="journal article" date="2021" name="J Fungi (Basel)">
        <title>Virulence traits and population genomics of the black yeast Aureobasidium melanogenum.</title>
        <authorList>
            <person name="Cernosa A."/>
            <person name="Sun X."/>
            <person name="Gostincar C."/>
            <person name="Fang C."/>
            <person name="Gunde-Cimerman N."/>
            <person name="Song Z."/>
        </authorList>
    </citation>
    <scope>NUCLEOTIDE SEQUENCE</scope>
    <source>
        <strain evidence="3">EXF-9911</strain>
    </source>
</reference>
<gene>
    <name evidence="3" type="ORF">KCU76_g2275</name>
</gene>
<feature type="chain" id="PRO_5040158779" evidence="2">
    <location>
        <begin position="23"/>
        <end position="224"/>
    </location>
</feature>
<evidence type="ECO:0000313" key="3">
    <source>
        <dbReference type="EMBL" id="KAG9698417.1"/>
    </source>
</evidence>
<accession>A0A9P8JE41</accession>
<reference evidence="3" key="2">
    <citation type="submission" date="2021-08" db="EMBL/GenBank/DDBJ databases">
        <authorList>
            <person name="Gostincar C."/>
            <person name="Sun X."/>
            <person name="Song Z."/>
            <person name="Gunde-Cimerman N."/>
        </authorList>
    </citation>
    <scope>NUCLEOTIDE SEQUENCE</scope>
    <source>
        <strain evidence="3">EXF-9911</strain>
    </source>
</reference>
<evidence type="ECO:0000313" key="4">
    <source>
        <dbReference type="Proteomes" id="UP000779574"/>
    </source>
</evidence>
<keyword evidence="2" id="KW-0732">Signal</keyword>
<dbReference type="Proteomes" id="UP000779574">
    <property type="component" value="Unassembled WGS sequence"/>
</dbReference>
<evidence type="ECO:0000256" key="1">
    <source>
        <dbReference type="SAM" id="MobiDB-lite"/>
    </source>
</evidence>
<feature type="non-terminal residue" evidence="3">
    <location>
        <position position="224"/>
    </location>
</feature>
<feature type="compositionally biased region" description="Polar residues" evidence="1">
    <location>
        <begin position="74"/>
        <end position="94"/>
    </location>
</feature>
<sequence>MRYFNAALSGGLILSSLSGAATQETSTQPESRHAQPSVRRNTTIQSSGARRDSVLGIFKKFLPDVDIQMAFGFGNNQDSDKGVQSNRDSWPSDSSADKNTEGQPSDDPLSLPLSTEFVTSKTMAFPRRALSTAKPLWPDCQNIVTEYQLNQEDCFCDSRITFTKIVESHDGSSATNNIEPKGQLKQDTEFVPKDLKFVAAHQARSRVQTYELGRFELDAESGQL</sequence>
<proteinExistence type="predicted"/>
<dbReference type="AlphaFoldDB" id="A0A9P8JE41"/>
<dbReference type="EMBL" id="JAHFXF010000054">
    <property type="protein sequence ID" value="KAG9698417.1"/>
    <property type="molecule type" value="Genomic_DNA"/>
</dbReference>
<feature type="region of interest" description="Disordered" evidence="1">
    <location>
        <begin position="73"/>
        <end position="112"/>
    </location>
</feature>
<name>A0A9P8JE41_AURME</name>
<feature type="signal peptide" evidence="2">
    <location>
        <begin position="1"/>
        <end position="22"/>
    </location>
</feature>
<evidence type="ECO:0000256" key="2">
    <source>
        <dbReference type="SAM" id="SignalP"/>
    </source>
</evidence>
<protein>
    <submittedName>
        <fullName evidence="3">Uncharacterized protein</fullName>
    </submittedName>
</protein>
<feature type="region of interest" description="Disordered" evidence="1">
    <location>
        <begin position="20"/>
        <end position="47"/>
    </location>
</feature>
<comment type="caution">
    <text evidence="3">The sequence shown here is derived from an EMBL/GenBank/DDBJ whole genome shotgun (WGS) entry which is preliminary data.</text>
</comment>